<feature type="compositionally biased region" description="Polar residues" evidence="1">
    <location>
        <begin position="630"/>
        <end position="639"/>
    </location>
</feature>
<feature type="region of interest" description="Disordered" evidence="1">
    <location>
        <begin position="198"/>
        <end position="236"/>
    </location>
</feature>
<evidence type="ECO:0000313" key="2">
    <source>
        <dbReference type="EMBL" id="JAT35614.1"/>
    </source>
</evidence>
<feature type="non-terminal residue" evidence="2">
    <location>
        <position position="1"/>
    </location>
</feature>
<feature type="region of interest" description="Disordered" evidence="1">
    <location>
        <begin position="677"/>
        <end position="781"/>
    </location>
</feature>
<feature type="compositionally biased region" description="Polar residues" evidence="1">
    <location>
        <begin position="680"/>
        <end position="705"/>
    </location>
</feature>
<gene>
    <name evidence="2" type="ORF">g.22458</name>
</gene>
<feature type="region of interest" description="Disordered" evidence="1">
    <location>
        <begin position="342"/>
        <end position="368"/>
    </location>
</feature>
<feature type="compositionally biased region" description="Polar residues" evidence="1">
    <location>
        <begin position="416"/>
        <end position="434"/>
    </location>
</feature>
<accession>A0A1B6MI59</accession>
<feature type="compositionally biased region" description="Basic and acidic residues" evidence="1">
    <location>
        <begin position="643"/>
        <end position="652"/>
    </location>
</feature>
<reference evidence="2" key="1">
    <citation type="submission" date="2015-11" db="EMBL/GenBank/DDBJ databases">
        <title>De novo transcriptome assembly of four potential Pierce s Disease insect vectors from Arizona vineyards.</title>
        <authorList>
            <person name="Tassone E.E."/>
        </authorList>
    </citation>
    <scope>NUCLEOTIDE SEQUENCE</scope>
</reference>
<feature type="compositionally biased region" description="Basic and acidic residues" evidence="1">
    <location>
        <begin position="756"/>
        <end position="781"/>
    </location>
</feature>
<dbReference type="AlphaFoldDB" id="A0A1B6MI59"/>
<protein>
    <submittedName>
        <fullName evidence="2">Uncharacterized protein</fullName>
    </submittedName>
</protein>
<feature type="region of interest" description="Disordered" evidence="1">
    <location>
        <begin position="571"/>
        <end position="613"/>
    </location>
</feature>
<name>A0A1B6MI59_9HEMI</name>
<feature type="compositionally biased region" description="Basic residues" evidence="1">
    <location>
        <begin position="820"/>
        <end position="831"/>
    </location>
</feature>
<sequence length="953" mass="107103">PVPPLPAVDSSVVTTYTSFVPLPNTNIMPPQHHHNDMVVPMGYPDVHQMGPPPFNSWVGSNVQHHMYTQPQIMTNYDQYNAPPPQPFPFLNQPPPPLPYQMQMPPPCHQHYRMPNQSQFPNINLISVRQEIKNLNPKSVVITQLPDSPNSDFPPNLHNALPVESSNKCKHNPLAQNNQTVEEAINSVKKCLKTCDGMKNKDPRLAPVETRCRSPDKFEPSSPTTSGTSQSDDRKVKIKLNYKPRPVTAVEQTSRLEPEFDVETNKTNPDELDETVKADKYLEKNCKIEGIVSKLKDTIGTSNVEKPEFSIPSQNNARQNSGDEPYDPFNISDENAEECVMRGPAYPSTSENTNNKNQSEVSSDSKPKLSETDIKEINSLIDNSFSFVLSHSIGRKRLTPTLASINAKKTEYENRCNSDSNASKQCAIPHSNQNNKNKDIKTGKDFELSDSDVSVQKERENKVLLGKPQQPNSENKMQCSLYTPQVIQKPDLTIFQHAFKSIHNEEMEVIPGIQEKYNTPDLSTKQLLDEKIHQSQPNHLETDIKRMNGEMQVNERKEAVHSEQKVVYTSEDCLPHSGNSVNTNTLPKTQNDIPPKLEFKSGKENPIDKAKDSGKNVVITDSDTKEELDTVNENLESTKTVARLHKEGKDNKKNQQNKLCNLKGNSPIAVKDFQVEREDGNSSCNVTQNDEVVSDSKNQVKRSPSASDIEKEHPSSNVKSSTITERRVPVLSIPTKGELKRFPTPERTNRKSSKSLFDNKSKSSDAKVSRTKNNTDKSASRIKTKENIVESFSPKNVVESILHDFEDSNSTGSDGQGIDKSKHKNPKKQNRHVVHDNHSTKSSKETVEKVSKTEMLNLSVTLPSIDDNLKITTTNIQKDSDKSKLSEYNEANTVNPVLRLKENSSNSFHDTFHDTKTSDNFSRSSEKDKECHSQVFKNNQTTDEDSSLNSKENN</sequence>
<feature type="compositionally biased region" description="Basic and acidic residues" evidence="1">
    <location>
        <begin position="435"/>
        <end position="444"/>
    </location>
</feature>
<feature type="compositionally biased region" description="Polar residues" evidence="1">
    <location>
        <begin position="346"/>
        <end position="361"/>
    </location>
</feature>
<feature type="region of interest" description="Disordered" evidence="1">
    <location>
        <begin position="804"/>
        <end position="848"/>
    </location>
</feature>
<feature type="region of interest" description="Disordered" evidence="1">
    <location>
        <begin position="905"/>
        <end position="953"/>
    </location>
</feature>
<feature type="region of interest" description="Disordered" evidence="1">
    <location>
        <begin position="627"/>
        <end position="662"/>
    </location>
</feature>
<feature type="compositionally biased region" description="Low complexity" evidence="1">
    <location>
        <begin position="219"/>
        <end position="229"/>
    </location>
</feature>
<organism evidence="2">
    <name type="scientific">Graphocephala atropunctata</name>
    <dbReference type="NCBI Taxonomy" id="36148"/>
    <lineage>
        <taxon>Eukaryota</taxon>
        <taxon>Metazoa</taxon>
        <taxon>Ecdysozoa</taxon>
        <taxon>Arthropoda</taxon>
        <taxon>Hexapoda</taxon>
        <taxon>Insecta</taxon>
        <taxon>Pterygota</taxon>
        <taxon>Neoptera</taxon>
        <taxon>Paraneoptera</taxon>
        <taxon>Hemiptera</taxon>
        <taxon>Auchenorrhyncha</taxon>
        <taxon>Membracoidea</taxon>
        <taxon>Cicadellidae</taxon>
        <taxon>Cicadellinae</taxon>
        <taxon>Cicadellini</taxon>
        <taxon>Graphocephala</taxon>
    </lineage>
</organism>
<feature type="non-terminal residue" evidence="2">
    <location>
        <position position="953"/>
    </location>
</feature>
<dbReference type="EMBL" id="GEBQ01004363">
    <property type="protein sequence ID" value="JAT35614.1"/>
    <property type="molecule type" value="Transcribed_RNA"/>
</dbReference>
<feature type="compositionally biased region" description="Basic and acidic residues" evidence="1">
    <location>
        <begin position="198"/>
        <end position="218"/>
    </location>
</feature>
<feature type="region of interest" description="Disordered" evidence="1">
    <location>
        <begin position="303"/>
        <end position="330"/>
    </location>
</feature>
<feature type="compositionally biased region" description="Basic and acidic residues" evidence="1">
    <location>
        <begin position="832"/>
        <end position="848"/>
    </location>
</feature>
<feature type="compositionally biased region" description="Low complexity" evidence="1">
    <location>
        <begin position="653"/>
        <end position="662"/>
    </location>
</feature>
<feature type="compositionally biased region" description="Basic and acidic residues" evidence="1">
    <location>
        <begin position="594"/>
        <end position="613"/>
    </location>
</feature>
<feature type="region of interest" description="Disordered" evidence="1">
    <location>
        <begin position="414"/>
        <end position="444"/>
    </location>
</feature>
<proteinExistence type="predicted"/>
<feature type="compositionally biased region" description="Polar residues" evidence="1">
    <location>
        <begin position="576"/>
        <end position="591"/>
    </location>
</feature>
<feature type="compositionally biased region" description="Basic and acidic residues" evidence="1">
    <location>
        <begin position="736"/>
        <end position="748"/>
    </location>
</feature>
<feature type="compositionally biased region" description="Polar residues" evidence="1">
    <location>
        <begin position="310"/>
        <end position="321"/>
    </location>
</feature>
<evidence type="ECO:0000256" key="1">
    <source>
        <dbReference type="SAM" id="MobiDB-lite"/>
    </source>
</evidence>
<feature type="compositionally biased region" description="Polar residues" evidence="1">
    <location>
        <begin position="934"/>
        <end position="953"/>
    </location>
</feature>